<name>A0A542EBF0_9ACTN</name>
<dbReference type="AlphaFoldDB" id="A0A542EBF0"/>
<comment type="caution">
    <text evidence="2">The sequence shown here is derived from an EMBL/GenBank/DDBJ whole genome shotgun (WGS) entry which is preliminary data.</text>
</comment>
<organism evidence="2 3">
    <name type="scientific">Kribbella jejuensis</name>
    <dbReference type="NCBI Taxonomy" id="236068"/>
    <lineage>
        <taxon>Bacteria</taxon>
        <taxon>Bacillati</taxon>
        <taxon>Actinomycetota</taxon>
        <taxon>Actinomycetes</taxon>
        <taxon>Propionibacteriales</taxon>
        <taxon>Kribbellaceae</taxon>
        <taxon>Kribbella</taxon>
    </lineage>
</organism>
<dbReference type="EMBL" id="VFMM01000002">
    <property type="protein sequence ID" value="TQJ12639.1"/>
    <property type="molecule type" value="Genomic_DNA"/>
</dbReference>
<proteinExistence type="predicted"/>
<feature type="transmembrane region" description="Helical" evidence="1">
    <location>
        <begin position="82"/>
        <end position="108"/>
    </location>
</feature>
<keyword evidence="1" id="KW-0472">Membrane</keyword>
<reference evidence="2 3" key="1">
    <citation type="submission" date="2019-06" db="EMBL/GenBank/DDBJ databases">
        <title>Sequencing the genomes of 1000 actinobacteria strains.</title>
        <authorList>
            <person name="Klenk H.-P."/>
        </authorList>
    </citation>
    <scope>NUCLEOTIDE SEQUENCE [LARGE SCALE GENOMIC DNA]</scope>
    <source>
        <strain evidence="2 3">DSM 17305</strain>
    </source>
</reference>
<feature type="transmembrane region" description="Helical" evidence="1">
    <location>
        <begin position="55"/>
        <end position="76"/>
    </location>
</feature>
<accession>A0A542EBF0</accession>
<evidence type="ECO:0000256" key="1">
    <source>
        <dbReference type="SAM" id="Phobius"/>
    </source>
</evidence>
<keyword evidence="3" id="KW-1185">Reference proteome</keyword>
<protein>
    <submittedName>
        <fullName evidence="2">Uncharacterized protein</fullName>
    </submittedName>
</protein>
<dbReference type="Proteomes" id="UP000316298">
    <property type="component" value="Unassembled WGS sequence"/>
</dbReference>
<keyword evidence="1" id="KW-0812">Transmembrane</keyword>
<evidence type="ECO:0000313" key="3">
    <source>
        <dbReference type="Proteomes" id="UP000316298"/>
    </source>
</evidence>
<gene>
    <name evidence="2" type="ORF">FB475_5587</name>
</gene>
<keyword evidence="1" id="KW-1133">Transmembrane helix</keyword>
<evidence type="ECO:0000313" key="2">
    <source>
        <dbReference type="EMBL" id="TQJ12639.1"/>
    </source>
</evidence>
<sequence length="182" mass="18475">MLLVYPLIATATGLDLVWVVFARGPLPAVAYTVGVVVIAAALAVSMHLVGGLPRLACFATLFVAVALANTTLVMGADELIRAGWSFSAVTVAGLGTTTVALLLTVLIGTSAEAIARRRARSRVLNAVPEVAPVLPLPTLVDLVAPTLVSQTAHSQIAVTQGSVTQGSLEPAVASSERSAAVA</sequence>
<feature type="transmembrane region" description="Helical" evidence="1">
    <location>
        <begin position="29"/>
        <end position="48"/>
    </location>
</feature>